<feature type="transmembrane region" description="Helical" evidence="6">
    <location>
        <begin position="92"/>
        <end position="111"/>
    </location>
</feature>
<comment type="caution">
    <text evidence="8">The sequence shown here is derived from an EMBL/GenBank/DDBJ whole genome shotgun (WGS) entry which is preliminary data.</text>
</comment>
<accession>A0A4S3KRY0</accession>
<evidence type="ECO:0000256" key="4">
    <source>
        <dbReference type="ARBA" id="ARBA00022989"/>
    </source>
</evidence>
<dbReference type="Proteomes" id="UP000307749">
    <property type="component" value="Unassembled WGS sequence"/>
</dbReference>
<evidence type="ECO:0000259" key="7">
    <source>
        <dbReference type="Pfam" id="PF00482"/>
    </source>
</evidence>
<name>A0A4S3KRY0_9GAMM</name>
<dbReference type="PANTHER" id="PTHR35007:SF2">
    <property type="entry name" value="PILUS ASSEMBLE PROTEIN"/>
    <property type="match status" value="1"/>
</dbReference>
<organism evidence="8 9">
    <name type="scientific">Metallibacterium scheffleri</name>
    <dbReference type="NCBI Taxonomy" id="993689"/>
    <lineage>
        <taxon>Bacteria</taxon>
        <taxon>Pseudomonadati</taxon>
        <taxon>Pseudomonadota</taxon>
        <taxon>Gammaproteobacteria</taxon>
        <taxon>Lysobacterales</taxon>
        <taxon>Rhodanobacteraceae</taxon>
        <taxon>Metallibacterium</taxon>
    </lineage>
</organism>
<dbReference type="EMBL" id="MWQO01000007">
    <property type="protein sequence ID" value="THD11726.1"/>
    <property type="molecule type" value="Genomic_DNA"/>
</dbReference>
<dbReference type="AlphaFoldDB" id="A0A4S3KRY0"/>
<feature type="domain" description="Type II secretion system protein GspF" evidence="7">
    <location>
        <begin position="156"/>
        <end position="282"/>
    </location>
</feature>
<proteinExistence type="predicted"/>
<dbReference type="InterPro" id="IPR018076">
    <property type="entry name" value="T2SS_GspF_dom"/>
</dbReference>
<evidence type="ECO:0000256" key="2">
    <source>
        <dbReference type="ARBA" id="ARBA00022475"/>
    </source>
</evidence>
<dbReference type="Pfam" id="PF00482">
    <property type="entry name" value="T2SSF"/>
    <property type="match status" value="1"/>
</dbReference>
<evidence type="ECO:0000313" key="8">
    <source>
        <dbReference type="EMBL" id="THD11726.1"/>
    </source>
</evidence>
<keyword evidence="2" id="KW-1003">Cell membrane</keyword>
<dbReference type="GO" id="GO:0005886">
    <property type="term" value="C:plasma membrane"/>
    <property type="evidence" value="ECO:0007669"/>
    <property type="project" value="UniProtKB-SubCell"/>
</dbReference>
<feature type="transmembrane region" description="Helical" evidence="6">
    <location>
        <begin position="266"/>
        <end position="290"/>
    </location>
</feature>
<keyword evidence="3 6" id="KW-0812">Transmembrane</keyword>
<keyword evidence="9" id="KW-1185">Reference proteome</keyword>
<evidence type="ECO:0000256" key="3">
    <source>
        <dbReference type="ARBA" id="ARBA00022692"/>
    </source>
</evidence>
<dbReference type="Gene3D" id="1.20.81.30">
    <property type="entry name" value="Type II secretion system (T2SS), domain F"/>
    <property type="match status" value="1"/>
</dbReference>
<feature type="transmembrane region" description="Helical" evidence="6">
    <location>
        <begin position="117"/>
        <end position="138"/>
    </location>
</feature>
<gene>
    <name evidence="8" type="ORF">B1806_02335</name>
</gene>
<evidence type="ECO:0000256" key="1">
    <source>
        <dbReference type="ARBA" id="ARBA00004651"/>
    </source>
</evidence>
<dbReference type="InterPro" id="IPR042094">
    <property type="entry name" value="T2SS_GspF_sf"/>
</dbReference>
<dbReference type="OrthoDB" id="9810662at2"/>
<sequence length="295" mass="33151">MNLDLIMLLGLVLVVGGTVVLIVWALAGLGWQMPEEDRGYLDPLPPLLRPIWPLVRFFSHYIGSRVPTALLERAYQQIARAGANYMFTAEEFYSLRILGALLAGGLLWLAVHRMGAGLSVPIGVFGLLLGFFYPSIWLNRRNTTRRKSILKQLPMFLDYIILGVEAGMNFTGALGQTVDKGPVGPLRQEFFLVLRDVRAGLSRSDALRRMEERLMIPEISSFVSAIIQAEQVGASMGKILRLQADRRRSERFQRAEKLAMEAPVKLIFPLVVFIFPTTFIILAFPIFMMVKQQGL</sequence>
<dbReference type="RefSeq" id="WP_081126927.1">
    <property type="nucleotide sequence ID" value="NZ_LDOS01000002.1"/>
</dbReference>
<evidence type="ECO:0000256" key="6">
    <source>
        <dbReference type="SAM" id="Phobius"/>
    </source>
</evidence>
<evidence type="ECO:0000256" key="5">
    <source>
        <dbReference type="ARBA" id="ARBA00023136"/>
    </source>
</evidence>
<reference evidence="8 9" key="1">
    <citation type="submission" date="2017-02" db="EMBL/GenBank/DDBJ databases">
        <title>Whole genome sequencing of Metallibacterium scheffleri DSM 24874 (T).</title>
        <authorList>
            <person name="Kumar S."/>
            <person name="Patil P."/>
            <person name="Patil P.B."/>
        </authorList>
    </citation>
    <scope>NUCLEOTIDE SEQUENCE [LARGE SCALE GENOMIC DNA]</scope>
    <source>
        <strain evidence="8 9">DSM 24874</strain>
    </source>
</reference>
<keyword evidence="5 6" id="KW-0472">Membrane</keyword>
<keyword evidence="4 6" id="KW-1133">Transmembrane helix</keyword>
<dbReference type="STRING" id="993689.GCA_002077135_01541"/>
<evidence type="ECO:0000313" key="9">
    <source>
        <dbReference type="Proteomes" id="UP000307749"/>
    </source>
</evidence>
<protein>
    <recommendedName>
        <fullName evidence="7">Type II secretion system protein GspF domain-containing protein</fullName>
    </recommendedName>
</protein>
<comment type="subcellular location">
    <subcellularLocation>
        <location evidence="1">Cell membrane</location>
        <topology evidence="1">Multi-pass membrane protein</topology>
    </subcellularLocation>
</comment>
<dbReference type="PANTHER" id="PTHR35007">
    <property type="entry name" value="INTEGRAL MEMBRANE PROTEIN-RELATED"/>
    <property type="match status" value="1"/>
</dbReference>
<feature type="transmembrane region" description="Helical" evidence="6">
    <location>
        <begin position="7"/>
        <end position="31"/>
    </location>
</feature>